<feature type="domain" description="Tetrahaem cytochrome" evidence="9">
    <location>
        <begin position="51"/>
        <end position="173"/>
    </location>
</feature>
<accession>A0A1F5YWS4</accession>
<evidence type="ECO:0000256" key="4">
    <source>
        <dbReference type="ARBA" id="ARBA00022723"/>
    </source>
</evidence>
<evidence type="ECO:0000256" key="3">
    <source>
        <dbReference type="ARBA" id="ARBA00022617"/>
    </source>
</evidence>
<keyword evidence="7" id="KW-0472">Membrane</keyword>
<evidence type="ECO:0000256" key="2">
    <source>
        <dbReference type="ARBA" id="ARBA00022448"/>
    </source>
</evidence>
<evidence type="ECO:0000313" key="10">
    <source>
        <dbReference type="EMBL" id="OGG04641.1"/>
    </source>
</evidence>
<protein>
    <recommendedName>
        <fullName evidence="9">Tetrahaem cytochrome domain-containing protein</fullName>
    </recommendedName>
</protein>
<feature type="transmembrane region" description="Helical" evidence="7">
    <location>
        <begin position="391"/>
        <end position="411"/>
    </location>
</feature>
<evidence type="ECO:0000256" key="1">
    <source>
        <dbReference type="ARBA" id="ARBA00004196"/>
    </source>
</evidence>
<feature type="signal peptide" evidence="8">
    <location>
        <begin position="1"/>
        <end position="22"/>
    </location>
</feature>
<dbReference type="InterPro" id="IPR012286">
    <property type="entry name" value="Tetrahaem_cytochrome"/>
</dbReference>
<gene>
    <name evidence="10" type="ORF">A3F83_02670</name>
</gene>
<keyword evidence="6" id="KW-0408">Iron</keyword>
<evidence type="ECO:0000256" key="5">
    <source>
        <dbReference type="ARBA" id="ARBA00022982"/>
    </source>
</evidence>
<sequence>MDRKKIISAVALVILAAAAGLAAATVNNCTVCHSKLMKKYSTPAKLYQSDIHNQAGLICSDCHGGNPLQTVRHDRKDPSQHFLGAPKPEEIPAFCDRCHGNADYMKQYNPSLPVDQLVKYRTSRHGHLLLENGDTRVASCVSCHSVHDIRQVRDPASPVYATNIPHTCSVCHSDPGHMAGYGIPTNQYEQYTQSVHGVALLQRGDVGAPACNDCHGNHGAIPVEVLNIAQVCGLCHVNNEKLYRESFHAQIFEDLDSPGCETCHGNHGVQHPDQSMLGLGDNSACGNCHEKSAEDPGSALGLSMKNVLDSLNLVLDEDTRLVELAGNQGMETSELGFNLRDIRQSLIEARTTIHSFDDERVRKVAEPGIALAVQVRESAGRLLGEHEKRRWWLGGATLVLIALILGVYLKLREIESR</sequence>
<evidence type="ECO:0000313" key="11">
    <source>
        <dbReference type="Proteomes" id="UP000179129"/>
    </source>
</evidence>
<proteinExistence type="predicted"/>
<evidence type="ECO:0000256" key="6">
    <source>
        <dbReference type="ARBA" id="ARBA00023004"/>
    </source>
</evidence>
<keyword evidence="7" id="KW-1133">Transmembrane helix</keyword>
<evidence type="ECO:0000256" key="8">
    <source>
        <dbReference type="SAM" id="SignalP"/>
    </source>
</evidence>
<dbReference type="Proteomes" id="UP000179129">
    <property type="component" value="Unassembled WGS sequence"/>
</dbReference>
<dbReference type="InterPro" id="IPR036280">
    <property type="entry name" value="Multihaem_cyt_sf"/>
</dbReference>
<dbReference type="SUPFAM" id="SSF48695">
    <property type="entry name" value="Multiheme cytochromes"/>
    <property type="match status" value="1"/>
</dbReference>
<keyword evidence="2" id="KW-0813">Transport</keyword>
<dbReference type="EMBL" id="MFIX01000108">
    <property type="protein sequence ID" value="OGG04641.1"/>
    <property type="molecule type" value="Genomic_DNA"/>
</dbReference>
<name>A0A1F5YWS4_9BACT</name>
<keyword evidence="8" id="KW-0732">Signal</keyword>
<dbReference type="STRING" id="1817867.A3F83_02670"/>
<dbReference type="Gene3D" id="1.10.1130.10">
    <property type="entry name" value="Flavocytochrome C3, Chain A"/>
    <property type="match status" value="2"/>
</dbReference>
<dbReference type="AlphaFoldDB" id="A0A1F5YWS4"/>
<evidence type="ECO:0000256" key="7">
    <source>
        <dbReference type="SAM" id="Phobius"/>
    </source>
</evidence>
<keyword evidence="5" id="KW-0249">Electron transport</keyword>
<keyword evidence="4" id="KW-0479">Metal-binding</keyword>
<evidence type="ECO:0000259" key="9">
    <source>
        <dbReference type="Pfam" id="PF14537"/>
    </source>
</evidence>
<keyword evidence="7" id="KW-0812">Transmembrane</keyword>
<organism evidence="10 11">
    <name type="scientific">Candidatus Glassbacteria bacterium RIFCSPLOWO2_12_FULL_58_11</name>
    <dbReference type="NCBI Taxonomy" id="1817867"/>
    <lineage>
        <taxon>Bacteria</taxon>
        <taxon>Candidatus Glassiibacteriota</taxon>
    </lineage>
</organism>
<dbReference type="GO" id="GO:0030313">
    <property type="term" value="C:cell envelope"/>
    <property type="evidence" value="ECO:0007669"/>
    <property type="project" value="UniProtKB-SubCell"/>
</dbReference>
<keyword evidence="3" id="KW-0349">Heme</keyword>
<comment type="caution">
    <text evidence="10">The sequence shown here is derived from an EMBL/GenBank/DDBJ whole genome shotgun (WGS) entry which is preliminary data.</text>
</comment>
<dbReference type="Pfam" id="PF14537">
    <property type="entry name" value="Cytochrom_c3_2"/>
    <property type="match status" value="1"/>
</dbReference>
<feature type="chain" id="PRO_5009522672" description="Tetrahaem cytochrome domain-containing protein" evidence="8">
    <location>
        <begin position="23"/>
        <end position="417"/>
    </location>
</feature>
<reference evidence="10 11" key="1">
    <citation type="journal article" date="2016" name="Nat. Commun.">
        <title>Thousands of microbial genomes shed light on interconnected biogeochemical processes in an aquifer system.</title>
        <authorList>
            <person name="Anantharaman K."/>
            <person name="Brown C.T."/>
            <person name="Hug L.A."/>
            <person name="Sharon I."/>
            <person name="Castelle C.J."/>
            <person name="Probst A.J."/>
            <person name="Thomas B.C."/>
            <person name="Singh A."/>
            <person name="Wilkins M.J."/>
            <person name="Karaoz U."/>
            <person name="Brodie E.L."/>
            <person name="Williams K.H."/>
            <person name="Hubbard S.S."/>
            <person name="Banfield J.F."/>
        </authorList>
    </citation>
    <scope>NUCLEOTIDE SEQUENCE [LARGE SCALE GENOMIC DNA]</scope>
</reference>
<dbReference type="GO" id="GO:0046872">
    <property type="term" value="F:metal ion binding"/>
    <property type="evidence" value="ECO:0007669"/>
    <property type="project" value="UniProtKB-KW"/>
</dbReference>
<comment type="subcellular location">
    <subcellularLocation>
        <location evidence="1">Cell envelope</location>
    </subcellularLocation>
</comment>